<gene>
    <name evidence="2" type="ORF">ES288_A12G217600v1</name>
</gene>
<sequence length="265" mass="29624">MAENLYPVLGGLPQLIVALDVYISADEKINGEVDWYRVLGVQPYADEDTIWKHYMKLAFILHPDENKFAGAGAFKLLLEAWSLLSDKARRFSYDQKLNLRGSFTNVLHGKSSMATTSSNGFHNSYSVKNSNIGDQHGATYSNSAPPCSTRTDTFWTTCSSCQEGLKSCKGCLKLDPAATPSELLQVFTEAQVVIMKRAREDVPFVDSKRSEEKELVENDQEMKPNTTKEGVREVVIEEDIKKEKENEKLGGCLFTLGDNKIKPNN</sequence>
<dbReference type="PANTHER" id="PTHR44137">
    <property type="entry name" value="BNAC03G44070D PROTEIN"/>
    <property type="match status" value="1"/>
</dbReference>
<keyword evidence="3" id="KW-1185">Reference proteome</keyword>
<dbReference type="InterPro" id="IPR001623">
    <property type="entry name" value="DnaJ_domain"/>
</dbReference>
<feature type="domain" description="J" evidence="1">
    <location>
        <begin position="34"/>
        <end position="97"/>
    </location>
</feature>
<accession>A0A5D2EBN3</accession>
<dbReference type="PANTHER" id="PTHR44137:SF51">
    <property type="entry name" value="MOLECULAR CHAPERONE HSP40_DNAJ FAMILY PROTEIN"/>
    <property type="match status" value="1"/>
</dbReference>
<dbReference type="PROSITE" id="PS50076">
    <property type="entry name" value="DNAJ_2"/>
    <property type="match status" value="1"/>
</dbReference>
<dbReference type="Gene3D" id="1.10.287.110">
    <property type="entry name" value="DnaJ domain"/>
    <property type="match status" value="1"/>
</dbReference>
<dbReference type="Proteomes" id="UP000323506">
    <property type="component" value="Chromosome A12"/>
</dbReference>
<dbReference type="Pfam" id="PF00226">
    <property type="entry name" value="DnaJ"/>
    <property type="match status" value="1"/>
</dbReference>
<evidence type="ECO:0000313" key="2">
    <source>
        <dbReference type="EMBL" id="TYG90873.1"/>
    </source>
</evidence>
<reference evidence="2 3" key="1">
    <citation type="submission" date="2019-06" db="EMBL/GenBank/DDBJ databases">
        <title>WGS assembly of Gossypium darwinii.</title>
        <authorList>
            <person name="Chen Z.J."/>
            <person name="Sreedasyam A."/>
            <person name="Ando A."/>
            <person name="Song Q."/>
            <person name="De L."/>
            <person name="Hulse-Kemp A."/>
            <person name="Ding M."/>
            <person name="Ye W."/>
            <person name="Kirkbride R."/>
            <person name="Jenkins J."/>
            <person name="Plott C."/>
            <person name="Lovell J."/>
            <person name="Lin Y.-M."/>
            <person name="Vaughn R."/>
            <person name="Liu B."/>
            <person name="Li W."/>
            <person name="Simpson S."/>
            <person name="Scheffler B."/>
            <person name="Saski C."/>
            <person name="Grover C."/>
            <person name="Hu G."/>
            <person name="Conover J."/>
            <person name="Carlson J."/>
            <person name="Shu S."/>
            <person name="Boston L."/>
            <person name="Williams M."/>
            <person name="Peterson D."/>
            <person name="Mcgee K."/>
            <person name="Jones D."/>
            <person name="Wendel J."/>
            <person name="Stelly D."/>
            <person name="Grimwood J."/>
            <person name="Schmutz J."/>
        </authorList>
    </citation>
    <scope>NUCLEOTIDE SEQUENCE [LARGE SCALE GENOMIC DNA]</scope>
    <source>
        <strain evidence="2">1808015.09</strain>
    </source>
</reference>
<evidence type="ECO:0000259" key="1">
    <source>
        <dbReference type="PROSITE" id="PS50076"/>
    </source>
</evidence>
<dbReference type="InterPro" id="IPR036869">
    <property type="entry name" value="J_dom_sf"/>
</dbReference>
<dbReference type="SMART" id="SM00271">
    <property type="entry name" value="DnaJ"/>
    <property type="match status" value="1"/>
</dbReference>
<proteinExistence type="predicted"/>
<protein>
    <recommendedName>
        <fullName evidence="1">J domain-containing protein</fullName>
    </recommendedName>
</protein>
<dbReference type="AlphaFoldDB" id="A0A5D2EBN3"/>
<name>A0A5D2EBN3_GOSDA</name>
<dbReference type="EMBL" id="CM017699">
    <property type="protein sequence ID" value="TYG90873.1"/>
    <property type="molecule type" value="Genomic_DNA"/>
</dbReference>
<dbReference type="CDD" id="cd06257">
    <property type="entry name" value="DnaJ"/>
    <property type="match status" value="1"/>
</dbReference>
<organism evidence="2 3">
    <name type="scientific">Gossypium darwinii</name>
    <name type="common">Darwin's cotton</name>
    <name type="synonym">Gossypium barbadense var. darwinii</name>
    <dbReference type="NCBI Taxonomy" id="34276"/>
    <lineage>
        <taxon>Eukaryota</taxon>
        <taxon>Viridiplantae</taxon>
        <taxon>Streptophyta</taxon>
        <taxon>Embryophyta</taxon>
        <taxon>Tracheophyta</taxon>
        <taxon>Spermatophyta</taxon>
        <taxon>Magnoliopsida</taxon>
        <taxon>eudicotyledons</taxon>
        <taxon>Gunneridae</taxon>
        <taxon>Pentapetalae</taxon>
        <taxon>rosids</taxon>
        <taxon>malvids</taxon>
        <taxon>Malvales</taxon>
        <taxon>Malvaceae</taxon>
        <taxon>Malvoideae</taxon>
        <taxon>Gossypium</taxon>
    </lineage>
</organism>
<evidence type="ECO:0000313" key="3">
    <source>
        <dbReference type="Proteomes" id="UP000323506"/>
    </source>
</evidence>
<dbReference type="SUPFAM" id="SSF46565">
    <property type="entry name" value="Chaperone J-domain"/>
    <property type="match status" value="1"/>
</dbReference>